<evidence type="ECO:0000313" key="2">
    <source>
        <dbReference type="EMBL" id="KAJ5557091.1"/>
    </source>
</evidence>
<dbReference type="AlphaFoldDB" id="A0AAD6D766"/>
<sequence length="259" mass="28272">MSSPSPLSSDAGRLPILTKAGLRLLAARYINGEFEARSWGKTQLLDEFWGEEPTDATITPLATTAGGSTPAWILRVVLTPEFLWLGLHQTAFSLMEVGNISPADICRVSPLVTAGVITTDLSYDESWVAQGAAMEQHLRVDSPAIYSIAVGTGDPNDINMDRPWTPVTPTFPEPLTAPQLITLPPIITLPPPPTKPKRGWQDGNPGEAEIETEERSTKMTGAKLGWVNAEYKEYETSSWRPSDGGTSNPPKRNSYRETR</sequence>
<feature type="region of interest" description="Disordered" evidence="1">
    <location>
        <begin position="234"/>
        <end position="259"/>
    </location>
</feature>
<accession>A0AAD6D766</accession>
<dbReference type="EMBL" id="JAQIZZ010000001">
    <property type="protein sequence ID" value="KAJ5557091.1"/>
    <property type="molecule type" value="Genomic_DNA"/>
</dbReference>
<evidence type="ECO:0000313" key="3">
    <source>
        <dbReference type="Proteomes" id="UP001220324"/>
    </source>
</evidence>
<dbReference type="Proteomes" id="UP001220324">
    <property type="component" value="Unassembled WGS sequence"/>
</dbReference>
<keyword evidence="3" id="KW-1185">Reference proteome</keyword>
<name>A0AAD6D766_9EURO</name>
<feature type="region of interest" description="Disordered" evidence="1">
    <location>
        <begin position="183"/>
        <end position="221"/>
    </location>
</feature>
<reference evidence="2 3" key="1">
    <citation type="journal article" date="2023" name="IMA Fungus">
        <title>Comparative genomic study of the Penicillium genus elucidates a diverse pangenome and 15 lateral gene transfer events.</title>
        <authorList>
            <person name="Petersen C."/>
            <person name="Sorensen T."/>
            <person name="Nielsen M.R."/>
            <person name="Sondergaard T.E."/>
            <person name="Sorensen J.L."/>
            <person name="Fitzpatrick D.A."/>
            <person name="Frisvad J.C."/>
            <person name="Nielsen K.L."/>
        </authorList>
    </citation>
    <scope>NUCLEOTIDE SEQUENCE [LARGE SCALE GENOMIC DNA]</scope>
    <source>
        <strain evidence="2 3">IBT 35679</strain>
    </source>
</reference>
<proteinExistence type="predicted"/>
<organism evidence="2 3">
    <name type="scientific">Penicillium frequentans</name>
    <dbReference type="NCBI Taxonomy" id="3151616"/>
    <lineage>
        <taxon>Eukaryota</taxon>
        <taxon>Fungi</taxon>
        <taxon>Dikarya</taxon>
        <taxon>Ascomycota</taxon>
        <taxon>Pezizomycotina</taxon>
        <taxon>Eurotiomycetes</taxon>
        <taxon>Eurotiomycetidae</taxon>
        <taxon>Eurotiales</taxon>
        <taxon>Aspergillaceae</taxon>
        <taxon>Penicillium</taxon>
    </lineage>
</organism>
<protein>
    <submittedName>
        <fullName evidence="2">Uncharacterized protein</fullName>
    </submittedName>
</protein>
<gene>
    <name evidence="2" type="ORF">N7494_001006</name>
</gene>
<comment type="caution">
    <text evidence="2">The sequence shown here is derived from an EMBL/GenBank/DDBJ whole genome shotgun (WGS) entry which is preliminary data.</text>
</comment>
<evidence type="ECO:0000256" key="1">
    <source>
        <dbReference type="SAM" id="MobiDB-lite"/>
    </source>
</evidence>
<feature type="compositionally biased region" description="Polar residues" evidence="1">
    <location>
        <begin position="236"/>
        <end position="251"/>
    </location>
</feature>